<organism evidence="2 3">
    <name type="scientific">Corynebacterium endometrii</name>
    <dbReference type="NCBI Taxonomy" id="2488819"/>
    <lineage>
        <taxon>Bacteria</taxon>
        <taxon>Bacillati</taxon>
        <taxon>Actinomycetota</taxon>
        <taxon>Actinomycetes</taxon>
        <taxon>Mycobacteriales</taxon>
        <taxon>Corynebacteriaceae</taxon>
        <taxon>Corynebacterium</taxon>
    </lineage>
</organism>
<evidence type="ECO:0000259" key="1">
    <source>
        <dbReference type="PROSITE" id="PS51186"/>
    </source>
</evidence>
<proteinExistence type="predicted"/>
<feature type="domain" description="N-acetyltransferase" evidence="1">
    <location>
        <begin position="10"/>
        <end position="190"/>
    </location>
</feature>
<keyword evidence="3" id="KW-1185">Reference proteome</keyword>
<evidence type="ECO:0000313" key="3">
    <source>
        <dbReference type="Proteomes" id="UP000296352"/>
    </source>
</evidence>
<dbReference type="AlphaFoldDB" id="A0A4P7QIS7"/>
<dbReference type="InterPro" id="IPR000182">
    <property type="entry name" value="GNAT_dom"/>
</dbReference>
<dbReference type="SUPFAM" id="SSF55729">
    <property type="entry name" value="Acyl-CoA N-acyltransferases (Nat)"/>
    <property type="match status" value="1"/>
</dbReference>
<dbReference type="PROSITE" id="PS51186">
    <property type="entry name" value="GNAT"/>
    <property type="match status" value="1"/>
</dbReference>
<dbReference type="InterPro" id="IPR016181">
    <property type="entry name" value="Acyl_CoA_acyltransferase"/>
</dbReference>
<accession>A0A4P7QIS7</accession>
<dbReference type="GO" id="GO:0016747">
    <property type="term" value="F:acyltransferase activity, transferring groups other than amino-acyl groups"/>
    <property type="evidence" value="ECO:0007669"/>
    <property type="project" value="InterPro"/>
</dbReference>
<sequence>MSVEIGTVTVQYRSLNPQEFAMLAPPLVDIYLEAMEYSPQIREDRVAVWRREVRHPGFAAVIAEQGGVIIGVAYGFLGNPDTWWDRQLRRGCAERGEMSERQWDILRNYFELAEIHVRPSAQGQGIGRVLLTELMKLTWAKYALLSTPEVEGEANLAFGLYRSLGFWDVLRDYVYPGDNRRFAVLGVNLPLGSQQGGAPIGRL</sequence>
<reference evidence="2 3" key="1">
    <citation type="submission" date="2019-04" db="EMBL/GenBank/DDBJ databases">
        <title>Corynebacterium endometrii sp. nov., isolated from the uterus of a cow with endometritis.</title>
        <authorList>
            <person name="Ballas P."/>
            <person name="Ruckert C."/>
            <person name="Wagener K."/>
            <person name="Drillich M."/>
            <person name="Kaempfer P."/>
            <person name="Busse H.-J."/>
            <person name="Ehling-Schulz M."/>
        </authorList>
    </citation>
    <scope>NUCLEOTIDE SEQUENCE [LARGE SCALE GENOMIC DNA]</scope>
    <source>
        <strain evidence="2 3">LMM-1653</strain>
    </source>
</reference>
<gene>
    <name evidence="2" type="ORF">CENDO_07700</name>
</gene>
<dbReference type="Gene3D" id="3.40.630.30">
    <property type="match status" value="1"/>
</dbReference>
<keyword evidence="2" id="KW-0808">Transferase</keyword>
<dbReference type="KEGG" id="cee:CENDO_07700"/>
<name>A0A4P7QIS7_9CORY</name>
<evidence type="ECO:0000313" key="2">
    <source>
        <dbReference type="EMBL" id="QCB28814.1"/>
    </source>
</evidence>
<dbReference type="CDD" id="cd04301">
    <property type="entry name" value="NAT_SF"/>
    <property type="match status" value="1"/>
</dbReference>
<protein>
    <submittedName>
        <fullName evidence="2">Acetyltransferase (GNAT) family protein</fullName>
    </submittedName>
</protein>
<dbReference type="Proteomes" id="UP000296352">
    <property type="component" value="Chromosome"/>
</dbReference>
<dbReference type="Pfam" id="PF00583">
    <property type="entry name" value="Acetyltransf_1"/>
    <property type="match status" value="1"/>
</dbReference>
<dbReference type="EMBL" id="CP039247">
    <property type="protein sequence ID" value="QCB28814.1"/>
    <property type="molecule type" value="Genomic_DNA"/>
</dbReference>